<dbReference type="AlphaFoldDB" id="A0AAQ3UQJ2"/>
<proteinExistence type="predicted"/>
<sequence length="94" mass="10675">MILCSLLVCVQRVADVPSEFVENPPWEVPEQVFAEEGNNDEPEDKSLVLTSWRLEHVLLVLLKCFALRIGSPSDHPENDNHKTHMGTGLDRLIR</sequence>
<dbReference type="EMBL" id="CP144754">
    <property type="protein sequence ID" value="WVZ96525.1"/>
    <property type="molecule type" value="Genomic_DNA"/>
</dbReference>
<evidence type="ECO:0000256" key="1">
    <source>
        <dbReference type="SAM" id="MobiDB-lite"/>
    </source>
</evidence>
<feature type="region of interest" description="Disordered" evidence="1">
    <location>
        <begin position="73"/>
        <end position="94"/>
    </location>
</feature>
<name>A0AAQ3UQJ2_PASNO</name>
<reference evidence="2 3" key="1">
    <citation type="submission" date="2024-02" db="EMBL/GenBank/DDBJ databases">
        <title>High-quality chromosome-scale genome assembly of Pensacola bahiagrass (Paspalum notatum Flugge var. saurae).</title>
        <authorList>
            <person name="Vega J.M."/>
            <person name="Podio M."/>
            <person name="Orjuela J."/>
            <person name="Siena L.A."/>
            <person name="Pessino S.C."/>
            <person name="Combes M.C."/>
            <person name="Mariac C."/>
            <person name="Albertini E."/>
            <person name="Pupilli F."/>
            <person name="Ortiz J.P.A."/>
            <person name="Leblanc O."/>
        </authorList>
    </citation>
    <scope>NUCLEOTIDE SEQUENCE [LARGE SCALE GENOMIC DNA]</scope>
    <source>
        <strain evidence="2">R1</strain>
        <tissue evidence="2">Leaf</tissue>
    </source>
</reference>
<evidence type="ECO:0000313" key="2">
    <source>
        <dbReference type="EMBL" id="WVZ96525.1"/>
    </source>
</evidence>
<protein>
    <submittedName>
        <fullName evidence="2">Uncharacterized protein</fullName>
    </submittedName>
</protein>
<dbReference type="Proteomes" id="UP001341281">
    <property type="component" value="Chromosome 10"/>
</dbReference>
<organism evidence="2 3">
    <name type="scientific">Paspalum notatum var. saurae</name>
    <dbReference type="NCBI Taxonomy" id="547442"/>
    <lineage>
        <taxon>Eukaryota</taxon>
        <taxon>Viridiplantae</taxon>
        <taxon>Streptophyta</taxon>
        <taxon>Embryophyta</taxon>
        <taxon>Tracheophyta</taxon>
        <taxon>Spermatophyta</taxon>
        <taxon>Magnoliopsida</taxon>
        <taxon>Liliopsida</taxon>
        <taxon>Poales</taxon>
        <taxon>Poaceae</taxon>
        <taxon>PACMAD clade</taxon>
        <taxon>Panicoideae</taxon>
        <taxon>Andropogonodae</taxon>
        <taxon>Paspaleae</taxon>
        <taxon>Paspalinae</taxon>
        <taxon>Paspalum</taxon>
    </lineage>
</organism>
<evidence type="ECO:0000313" key="3">
    <source>
        <dbReference type="Proteomes" id="UP001341281"/>
    </source>
</evidence>
<gene>
    <name evidence="2" type="ORF">U9M48_042155</name>
</gene>
<accession>A0AAQ3UQJ2</accession>
<keyword evidence="3" id="KW-1185">Reference proteome</keyword>